<dbReference type="Gene3D" id="4.10.280.10">
    <property type="entry name" value="Helix-loop-helix DNA-binding domain"/>
    <property type="match status" value="1"/>
</dbReference>
<protein>
    <submittedName>
        <fullName evidence="4">Transcription factor 21-like</fullName>
    </submittedName>
</protein>
<sequence>MQDRKKDDTAANERTKKKKRRSAPLTGVSKLRKAANARERERVRVLNKGIELLKSILPIDESIVKPTKTDIIWMAARYIYELREMLHESYSGRSSSGSEEFEELSPISVGTAQECISDLSDLESLMNIDIDELVTFEKEHQIFFSADTYEF</sequence>
<dbReference type="GO" id="GO:0046983">
    <property type="term" value="F:protein dimerization activity"/>
    <property type="evidence" value="ECO:0007669"/>
    <property type="project" value="InterPro"/>
</dbReference>
<dbReference type="InterPro" id="IPR011598">
    <property type="entry name" value="bHLH_dom"/>
</dbReference>
<dbReference type="OrthoDB" id="5980657at2759"/>
<evidence type="ECO:0000256" key="1">
    <source>
        <dbReference type="SAM" id="MobiDB-lite"/>
    </source>
</evidence>
<feature type="region of interest" description="Disordered" evidence="1">
    <location>
        <begin position="1"/>
        <end position="34"/>
    </location>
</feature>
<dbReference type="InterPro" id="IPR036638">
    <property type="entry name" value="HLH_DNA-bd_sf"/>
</dbReference>
<gene>
    <name evidence="4" type="primary">LOC116306755</name>
</gene>
<name>A0A6P8IZR6_ACTTE</name>
<dbReference type="InParanoid" id="A0A6P8IZR6"/>
<dbReference type="FunCoup" id="A0A6P8IZR6">
    <property type="interactions" value="138"/>
</dbReference>
<dbReference type="SMART" id="SM00353">
    <property type="entry name" value="HLH"/>
    <property type="match status" value="1"/>
</dbReference>
<dbReference type="GO" id="GO:0032502">
    <property type="term" value="P:developmental process"/>
    <property type="evidence" value="ECO:0007669"/>
    <property type="project" value="TreeGrafter"/>
</dbReference>
<dbReference type="GO" id="GO:0000977">
    <property type="term" value="F:RNA polymerase II transcription regulatory region sequence-specific DNA binding"/>
    <property type="evidence" value="ECO:0007669"/>
    <property type="project" value="TreeGrafter"/>
</dbReference>
<feature type="domain" description="BHLH" evidence="2">
    <location>
        <begin position="30"/>
        <end position="82"/>
    </location>
</feature>
<organism evidence="3 4">
    <name type="scientific">Actinia tenebrosa</name>
    <name type="common">Australian red waratah sea anemone</name>
    <dbReference type="NCBI Taxonomy" id="6105"/>
    <lineage>
        <taxon>Eukaryota</taxon>
        <taxon>Metazoa</taxon>
        <taxon>Cnidaria</taxon>
        <taxon>Anthozoa</taxon>
        <taxon>Hexacorallia</taxon>
        <taxon>Actiniaria</taxon>
        <taxon>Actiniidae</taxon>
        <taxon>Actinia</taxon>
    </lineage>
</organism>
<dbReference type="InterPro" id="IPR050283">
    <property type="entry name" value="E-box_TF_Regulators"/>
</dbReference>
<dbReference type="GO" id="GO:0000981">
    <property type="term" value="F:DNA-binding transcription factor activity, RNA polymerase II-specific"/>
    <property type="evidence" value="ECO:0007669"/>
    <property type="project" value="TreeGrafter"/>
</dbReference>
<dbReference type="AlphaFoldDB" id="A0A6P8IZR6"/>
<dbReference type="PROSITE" id="PS50888">
    <property type="entry name" value="BHLH"/>
    <property type="match status" value="1"/>
</dbReference>
<dbReference type="Proteomes" id="UP000515163">
    <property type="component" value="Unplaced"/>
</dbReference>
<accession>A0A6P8IZR6</accession>
<feature type="compositionally biased region" description="Basic and acidic residues" evidence="1">
    <location>
        <begin position="1"/>
        <end position="14"/>
    </location>
</feature>
<evidence type="ECO:0000313" key="3">
    <source>
        <dbReference type="Proteomes" id="UP000515163"/>
    </source>
</evidence>
<evidence type="ECO:0000313" key="4">
    <source>
        <dbReference type="RefSeq" id="XP_031572709.1"/>
    </source>
</evidence>
<dbReference type="RefSeq" id="XP_031572709.1">
    <property type="nucleotide sequence ID" value="XM_031716849.1"/>
</dbReference>
<dbReference type="Pfam" id="PF00010">
    <property type="entry name" value="HLH"/>
    <property type="match status" value="1"/>
</dbReference>
<keyword evidence="3" id="KW-1185">Reference proteome</keyword>
<dbReference type="GeneID" id="116306755"/>
<dbReference type="SUPFAM" id="SSF47459">
    <property type="entry name" value="HLH, helix-loop-helix DNA-binding domain"/>
    <property type="match status" value="1"/>
</dbReference>
<evidence type="ECO:0000259" key="2">
    <source>
        <dbReference type="PROSITE" id="PS50888"/>
    </source>
</evidence>
<dbReference type="KEGG" id="aten:116306755"/>
<dbReference type="PANTHER" id="PTHR23349:SF110">
    <property type="entry name" value="BHLH DOMAIN-CONTAINING PROTEIN"/>
    <property type="match status" value="1"/>
</dbReference>
<dbReference type="PANTHER" id="PTHR23349">
    <property type="entry name" value="BASIC HELIX-LOOP-HELIX TRANSCRIPTION FACTOR, TWIST"/>
    <property type="match status" value="1"/>
</dbReference>
<proteinExistence type="predicted"/>
<reference evidence="4" key="1">
    <citation type="submission" date="2025-08" db="UniProtKB">
        <authorList>
            <consortium name="RefSeq"/>
        </authorList>
    </citation>
    <scope>IDENTIFICATION</scope>
    <source>
        <tissue evidence="4">Tentacle</tissue>
    </source>
</reference>